<proteinExistence type="predicted"/>
<dbReference type="EMBL" id="JADTXM010000012">
    <property type="protein sequence ID" value="MBH3440547.1"/>
    <property type="molecule type" value="Genomic_DNA"/>
</dbReference>
<feature type="signal peptide" evidence="1">
    <location>
        <begin position="1"/>
        <end position="18"/>
    </location>
</feature>
<accession>A0ABS0MV05</accession>
<reference evidence="2 3" key="1">
    <citation type="submission" date="2020-11" db="EMBL/GenBank/DDBJ databases">
        <title>Enhanced detection system for hospital associated transmission using whole genome sequencing surveillance.</title>
        <authorList>
            <person name="Harrison L.H."/>
            <person name="Van Tyne D."/>
            <person name="Marsh J.W."/>
            <person name="Griffith M.P."/>
            <person name="Snyder D.J."/>
            <person name="Cooper V.S."/>
            <person name="Mustapha M."/>
        </authorList>
    </citation>
    <scope>NUCLEOTIDE SEQUENCE [LARGE SCALE GENOMIC DNA]</scope>
    <source>
        <strain evidence="2 3">PSB00013</strain>
    </source>
</reference>
<name>A0ABS0MV05_PSELU</name>
<comment type="caution">
    <text evidence="2">The sequence shown here is derived from an EMBL/GenBank/DDBJ whole genome shotgun (WGS) entry which is preliminary data.</text>
</comment>
<keyword evidence="1" id="KW-0732">Signal</keyword>
<evidence type="ECO:0000313" key="2">
    <source>
        <dbReference type="EMBL" id="MBH3440547.1"/>
    </source>
</evidence>
<sequence length="108" mass="11909">MRFYIAALAVLLAGSVMADAPSARKVQTCKTYSSLAKTIMSARQNGIPMADMMEKVAAMDEDPVKNLASLMVTTAYDTNRFSSEEYKQKAVSDFENTFFSSCIKSKLQ</sequence>
<evidence type="ECO:0000256" key="1">
    <source>
        <dbReference type="SAM" id="SignalP"/>
    </source>
</evidence>
<feature type="chain" id="PRO_5047014178" evidence="1">
    <location>
        <begin position="19"/>
        <end position="108"/>
    </location>
</feature>
<organism evidence="2 3">
    <name type="scientific">Pseudomonas luteola</name>
    <dbReference type="NCBI Taxonomy" id="47886"/>
    <lineage>
        <taxon>Bacteria</taxon>
        <taxon>Pseudomonadati</taxon>
        <taxon>Pseudomonadota</taxon>
        <taxon>Gammaproteobacteria</taxon>
        <taxon>Pseudomonadales</taxon>
        <taxon>Pseudomonadaceae</taxon>
        <taxon>Pseudomonas</taxon>
    </lineage>
</organism>
<dbReference type="Proteomes" id="UP000638986">
    <property type="component" value="Unassembled WGS sequence"/>
</dbReference>
<gene>
    <name evidence="2" type="ORF">I5Q09_17835</name>
</gene>
<evidence type="ECO:0000313" key="3">
    <source>
        <dbReference type="Proteomes" id="UP000638986"/>
    </source>
</evidence>
<protein>
    <submittedName>
        <fullName evidence="2">Uncharacterized protein</fullName>
    </submittedName>
</protein>
<dbReference type="RefSeq" id="WP_197872945.1">
    <property type="nucleotide sequence ID" value="NZ_JADTXM010000012.1"/>
</dbReference>